<evidence type="ECO:0000256" key="2">
    <source>
        <dbReference type="ARBA" id="ARBA00022723"/>
    </source>
</evidence>
<comment type="caution">
    <text evidence="6">The sequence shown here is derived from an EMBL/GenBank/DDBJ whole genome shotgun (WGS) entry which is preliminary data.</text>
</comment>
<proteinExistence type="inferred from homology"/>
<sequence>MTDQELTALVQRISQNDFQRPFRHSVRFNRRLRTTGGRYLLKSHVIEINPRFTEAFNQSVLIGIIKHELCHYHLHLAGAGYQHRDRAFKQLLKQVGGLRFAPALPDQVTFYQYRCQRCGQLYQRRRRVNLKKYRCGRCHGKLVAVA</sequence>
<feature type="binding site" evidence="4">
    <location>
        <position position="71"/>
    </location>
    <ligand>
        <name>Zn(2+)</name>
        <dbReference type="ChEBI" id="CHEBI:29105"/>
    </ligand>
</feature>
<comment type="similarity">
    <text evidence="4">Belongs to the SprT family.</text>
</comment>
<dbReference type="Pfam" id="PF17283">
    <property type="entry name" value="Zn_ribbon_SprT"/>
    <property type="match status" value="1"/>
</dbReference>
<evidence type="ECO:0000256" key="3">
    <source>
        <dbReference type="ARBA" id="ARBA00022833"/>
    </source>
</evidence>
<dbReference type="InterPro" id="IPR023524">
    <property type="entry name" value="Uncharacterised_SprT-like"/>
</dbReference>
<dbReference type="GO" id="GO:0006950">
    <property type="term" value="P:response to stress"/>
    <property type="evidence" value="ECO:0007669"/>
    <property type="project" value="UniProtKB-ARBA"/>
</dbReference>
<dbReference type="InterPro" id="IPR006640">
    <property type="entry name" value="SprT-like_domain"/>
</dbReference>
<feature type="active site" evidence="4">
    <location>
        <position position="68"/>
    </location>
</feature>
<keyword evidence="1 4" id="KW-0963">Cytoplasm</keyword>
<dbReference type="OrthoDB" id="9799909at2"/>
<comment type="cofactor">
    <cofactor evidence="4">
        <name>Zn(2+)</name>
        <dbReference type="ChEBI" id="CHEBI:29105"/>
    </cofactor>
    <text evidence="4">Binds 1 zinc ion.</text>
</comment>
<feature type="binding site" evidence="4">
    <location>
        <position position="67"/>
    </location>
    <ligand>
        <name>Zn(2+)</name>
        <dbReference type="ChEBI" id="CHEBI:29105"/>
    </ligand>
</feature>
<name>A0A0R1GF28_9LACO</name>
<dbReference type="PATRIC" id="fig|1423726.3.peg.2160"/>
<evidence type="ECO:0000256" key="4">
    <source>
        <dbReference type="HAMAP-Rule" id="MF_00745"/>
    </source>
</evidence>
<dbReference type="Pfam" id="PF10263">
    <property type="entry name" value="SprT-like"/>
    <property type="match status" value="1"/>
</dbReference>
<accession>A0A0R1GF28</accession>
<dbReference type="AlphaFoldDB" id="A0A0R1GF28"/>
<keyword evidence="7" id="KW-1185">Reference proteome</keyword>
<dbReference type="STRING" id="1423726.FC07_GL002084"/>
<keyword evidence="3 4" id="KW-0862">Zinc</keyword>
<dbReference type="InterPro" id="IPR035240">
    <property type="entry name" value="SprT_Zn_ribbon"/>
</dbReference>
<organism evidence="6 7">
    <name type="scientific">Loigolactobacillus bifermentans DSM 20003</name>
    <dbReference type="NCBI Taxonomy" id="1423726"/>
    <lineage>
        <taxon>Bacteria</taxon>
        <taxon>Bacillati</taxon>
        <taxon>Bacillota</taxon>
        <taxon>Bacilli</taxon>
        <taxon>Lactobacillales</taxon>
        <taxon>Lactobacillaceae</taxon>
        <taxon>Loigolactobacillus</taxon>
    </lineage>
</organism>
<evidence type="ECO:0000259" key="5">
    <source>
        <dbReference type="SMART" id="SM00731"/>
    </source>
</evidence>
<evidence type="ECO:0000313" key="7">
    <source>
        <dbReference type="Proteomes" id="UP000051461"/>
    </source>
</evidence>
<keyword evidence="2 4" id="KW-0479">Metal-binding</keyword>
<dbReference type="GO" id="GO:0005737">
    <property type="term" value="C:cytoplasm"/>
    <property type="evidence" value="ECO:0007669"/>
    <property type="project" value="UniProtKB-SubCell"/>
</dbReference>
<evidence type="ECO:0000313" key="6">
    <source>
        <dbReference type="EMBL" id="KRK32651.1"/>
    </source>
</evidence>
<evidence type="ECO:0000256" key="1">
    <source>
        <dbReference type="ARBA" id="ARBA00022490"/>
    </source>
</evidence>
<gene>
    <name evidence="6" type="ORF">FC07_GL002084</name>
</gene>
<protein>
    <recommendedName>
        <fullName evidence="4">Protein SprT-like</fullName>
    </recommendedName>
</protein>
<dbReference type="GO" id="GO:0008270">
    <property type="term" value="F:zinc ion binding"/>
    <property type="evidence" value="ECO:0007669"/>
    <property type="project" value="UniProtKB-UniRule"/>
</dbReference>
<reference evidence="6 7" key="1">
    <citation type="journal article" date="2015" name="Genome Announc.">
        <title>Expanding the biotechnology potential of lactobacilli through comparative genomics of 213 strains and associated genera.</title>
        <authorList>
            <person name="Sun Z."/>
            <person name="Harris H.M."/>
            <person name="McCann A."/>
            <person name="Guo C."/>
            <person name="Argimon S."/>
            <person name="Zhang W."/>
            <person name="Yang X."/>
            <person name="Jeffery I.B."/>
            <person name="Cooney J.C."/>
            <person name="Kagawa T.F."/>
            <person name="Liu W."/>
            <person name="Song Y."/>
            <person name="Salvetti E."/>
            <person name="Wrobel A."/>
            <person name="Rasinkangas P."/>
            <person name="Parkhill J."/>
            <person name="Rea M.C."/>
            <person name="O'Sullivan O."/>
            <person name="Ritari J."/>
            <person name="Douillard F.P."/>
            <person name="Paul Ross R."/>
            <person name="Yang R."/>
            <person name="Briner A.E."/>
            <person name="Felis G.E."/>
            <person name="de Vos W.M."/>
            <person name="Barrangou R."/>
            <person name="Klaenhammer T.R."/>
            <person name="Caufield P.W."/>
            <person name="Cui Y."/>
            <person name="Zhang H."/>
            <person name="O'Toole P.W."/>
        </authorList>
    </citation>
    <scope>NUCLEOTIDE SEQUENCE [LARGE SCALE GENOMIC DNA]</scope>
    <source>
        <strain evidence="6 7">DSM 20003</strain>
    </source>
</reference>
<dbReference type="Proteomes" id="UP000051461">
    <property type="component" value="Unassembled WGS sequence"/>
</dbReference>
<dbReference type="NCBIfam" id="NF003339">
    <property type="entry name" value="PRK04351.1"/>
    <property type="match status" value="1"/>
</dbReference>
<dbReference type="RefSeq" id="WP_057905910.1">
    <property type="nucleotide sequence ID" value="NZ_AZDA01000140.1"/>
</dbReference>
<feature type="domain" description="SprT-like" evidence="5">
    <location>
        <begin position="4"/>
        <end position="145"/>
    </location>
</feature>
<dbReference type="EMBL" id="AZDA01000140">
    <property type="protein sequence ID" value="KRK32651.1"/>
    <property type="molecule type" value="Genomic_DNA"/>
</dbReference>
<dbReference type="SMART" id="SM00731">
    <property type="entry name" value="SprT"/>
    <property type="match status" value="1"/>
</dbReference>
<dbReference type="HAMAP" id="MF_00745">
    <property type="entry name" value="SprT_like"/>
    <property type="match status" value="1"/>
</dbReference>
<comment type="subcellular location">
    <subcellularLocation>
        <location evidence="4">Cytoplasm</location>
    </subcellularLocation>
</comment>